<dbReference type="InterPro" id="IPR032675">
    <property type="entry name" value="LRR_dom_sf"/>
</dbReference>
<comment type="caution">
    <text evidence="9">The sequence shown here is derived from an EMBL/GenBank/DDBJ whole genome shotgun (WGS) entry which is preliminary data.</text>
</comment>
<keyword evidence="2 8" id="KW-0812">Transmembrane</keyword>
<feature type="transmembrane region" description="Helical" evidence="8">
    <location>
        <begin position="129"/>
        <end position="151"/>
    </location>
</feature>
<keyword evidence="10" id="KW-1185">Reference proteome</keyword>
<dbReference type="PANTHER" id="PTHR48063">
    <property type="entry name" value="LRR RECEPTOR-LIKE KINASE"/>
    <property type="match status" value="1"/>
</dbReference>
<evidence type="ECO:0000256" key="2">
    <source>
        <dbReference type="ARBA" id="ARBA00022692"/>
    </source>
</evidence>
<evidence type="ECO:0000256" key="3">
    <source>
        <dbReference type="ARBA" id="ARBA00022729"/>
    </source>
</evidence>
<dbReference type="EMBL" id="JBBPBM010000013">
    <property type="protein sequence ID" value="KAK8561612.1"/>
    <property type="molecule type" value="Genomic_DNA"/>
</dbReference>
<gene>
    <name evidence="9" type="ORF">V6N12_048676</name>
</gene>
<sequence>MACSMSSSDITRDFKALHLLNLSNNALTGPVPFFLGNLPELEALDLSSNHLTGQIPLQLANLNFLSYLNLSNNKLTGRIPLGTQIESFSEASFKNNAGLCGRPLELQCESPPASKDGLSNSRTDNHIDWNYISVEIGFVFGIGAVILPLMFCKRWRIRYYKCTDGVVYKFFPKLDPKNGTRRTMSHWTPGRRL</sequence>
<dbReference type="InterPro" id="IPR001611">
    <property type="entry name" value="Leu-rich_rpt"/>
</dbReference>
<dbReference type="PANTHER" id="PTHR48063:SF96">
    <property type="entry name" value="LEUCINE-RICH REPEAT-CONTAINING N-TERMINAL PLANT-TYPE DOMAIN-CONTAINING PROTEIN"/>
    <property type="match status" value="1"/>
</dbReference>
<keyword evidence="6" id="KW-0675">Receptor</keyword>
<dbReference type="PRINTS" id="PR00019">
    <property type="entry name" value="LEURICHRPT"/>
</dbReference>
<evidence type="ECO:0000256" key="6">
    <source>
        <dbReference type="ARBA" id="ARBA00023170"/>
    </source>
</evidence>
<dbReference type="Proteomes" id="UP001472677">
    <property type="component" value="Unassembled WGS sequence"/>
</dbReference>
<dbReference type="Pfam" id="PF13855">
    <property type="entry name" value="LRR_8"/>
    <property type="match status" value="1"/>
</dbReference>
<comment type="subcellular location">
    <subcellularLocation>
        <location evidence="1">Membrane</location>
        <topology evidence="1">Single-pass type I membrane protein</topology>
    </subcellularLocation>
</comment>
<evidence type="ECO:0000313" key="9">
    <source>
        <dbReference type="EMBL" id="KAK8561612.1"/>
    </source>
</evidence>
<proteinExistence type="predicted"/>
<evidence type="ECO:0000256" key="8">
    <source>
        <dbReference type="SAM" id="Phobius"/>
    </source>
</evidence>
<dbReference type="SUPFAM" id="SSF52058">
    <property type="entry name" value="L domain-like"/>
    <property type="match status" value="1"/>
</dbReference>
<dbReference type="Gene3D" id="3.80.10.10">
    <property type="entry name" value="Ribonuclease Inhibitor"/>
    <property type="match status" value="1"/>
</dbReference>
<dbReference type="InterPro" id="IPR046956">
    <property type="entry name" value="RLP23-like"/>
</dbReference>
<evidence type="ECO:0000256" key="7">
    <source>
        <dbReference type="ARBA" id="ARBA00023180"/>
    </source>
</evidence>
<evidence type="ECO:0000256" key="4">
    <source>
        <dbReference type="ARBA" id="ARBA00022989"/>
    </source>
</evidence>
<reference evidence="9 10" key="1">
    <citation type="journal article" date="2024" name="G3 (Bethesda)">
        <title>Genome assembly of Hibiscus sabdariffa L. provides insights into metabolisms of medicinal natural products.</title>
        <authorList>
            <person name="Kim T."/>
        </authorList>
    </citation>
    <scope>NUCLEOTIDE SEQUENCE [LARGE SCALE GENOMIC DNA]</scope>
    <source>
        <strain evidence="9">TK-2024</strain>
        <tissue evidence="9">Old leaves</tissue>
    </source>
</reference>
<keyword evidence="5 8" id="KW-0472">Membrane</keyword>
<organism evidence="9 10">
    <name type="scientific">Hibiscus sabdariffa</name>
    <name type="common">roselle</name>
    <dbReference type="NCBI Taxonomy" id="183260"/>
    <lineage>
        <taxon>Eukaryota</taxon>
        <taxon>Viridiplantae</taxon>
        <taxon>Streptophyta</taxon>
        <taxon>Embryophyta</taxon>
        <taxon>Tracheophyta</taxon>
        <taxon>Spermatophyta</taxon>
        <taxon>Magnoliopsida</taxon>
        <taxon>eudicotyledons</taxon>
        <taxon>Gunneridae</taxon>
        <taxon>Pentapetalae</taxon>
        <taxon>rosids</taxon>
        <taxon>malvids</taxon>
        <taxon>Malvales</taxon>
        <taxon>Malvaceae</taxon>
        <taxon>Malvoideae</taxon>
        <taxon>Hibiscus</taxon>
    </lineage>
</organism>
<name>A0ABR2EHZ2_9ROSI</name>
<keyword evidence="7" id="KW-0325">Glycoprotein</keyword>
<evidence type="ECO:0000256" key="5">
    <source>
        <dbReference type="ARBA" id="ARBA00023136"/>
    </source>
</evidence>
<accession>A0ABR2EHZ2</accession>
<protein>
    <submittedName>
        <fullName evidence="9">Uncharacterized protein</fullName>
    </submittedName>
</protein>
<evidence type="ECO:0000256" key="1">
    <source>
        <dbReference type="ARBA" id="ARBA00004479"/>
    </source>
</evidence>
<evidence type="ECO:0000313" key="10">
    <source>
        <dbReference type="Proteomes" id="UP001472677"/>
    </source>
</evidence>
<keyword evidence="4 8" id="KW-1133">Transmembrane helix</keyword>
<keyword evidence="3" id="KW-0732">Signal</keyword>